<feature type="region of interest" description="Disordered" evidence="1">
    <location>
        <begin position="287"/>
        <end position="364"/>
    </location>
</feature>
<evidence type="ECO:0000313" key="2">
    <source>
        <dbReference type="EMBL" id="KAL2782636.1"/>
    </source>
</evidence>
<accession>A0ABR4FHD0</accession>
<feature type="compositionally biased region" description="Polar residues" evidence="1">
    <location>
        <begin position="305"/>
        <end position="344"/>
    </location>
</feature>
<organism evidence="2 3">
    <name type="scientific">Aspergillus keveii</name>
    <dbReference type="NCBI Taxonomy" id="714993"/>
    <lineage>
        <taxon>Eukaryota</taxon>
        <taxon>Fungi</taxon>
        <taxon>Dikarya</taxon>
        <taxon>Ascomycota</taxon>
        <taxon>Pezizomycotina</taxon>
        <taxon>Eurotiomycetes</taxon>
        <taxon>Eurotiomycetidae</taxon>
        <taxon>Eurotiales</taxon>
        <taxon>Aspergillaceae</taxon>
        <taxon>Aspergillus</taxon>
        <taxon>Aspergillus subgen. Nidulantes</taxon>
    </lineage>
</organism>
<evidence type="ECO:0000313" key="3">
    <source>
        <dbReference type="Proteomes" id="UP001610563"/>
    </source>
</evidence>
<sequence length="475" mass="53859">MRVIKAIQKLTGPWQIGDWEFATEYLNKVQKQQMMAAAARPWGDAPGSIAWIDPIMNFRVYHATMNKGSIVRYQDTGSEEDAKSVLKAVLENEIDCSTVNVVRKGDEEFQICSVTPESLESQLAAASLSKHPAKKREPKQTTPSKTQSTTSAQGRSRQNPGRNAKNPSKVKSDPEGGPSEPSSPTEQFPRVSWDDHWRCFKEASEEKICTTRSNYLDKFKLAWIDHHEGKAKIYCAEGNINSRANKCYQRYSGDEDGAKIMFQKLTHQFVRDPNFWKASLKVNEGRVEADPVNQQASKTSKERSSNASMSTPKSAGSTSKSRVSGKPLTQNSRNANKEPSSNPELDSFLGITSRTEKESPRKSFKIPAVSKTWAEIHLLWEDSKGNRKELVKDHGTKFCLVWQYETKVYTASGMMTNIPRCYERECQSEDDAEHEFTRIYNEKIEDYEEDWHIEFKPKSGGSRVTDFKADRRLEG</sequence>
<proteinExistence type="predicted"/>
<reference evidence="2 3" key="1">
    <citation type="submission" date="2024-07" db="EMBL/GenBank/DDBJ databases">
        <title>Section-level genome sequencing and comparative genomics of Aspergillus sections Usti and Cavernicolus.</title>
        <authorList>
            <consortium name="Lawrence Berkeley National Laboratory"/>
            <person name="Nybo J.L."/>
            <person name="Vesth T.C."/>
            <person name="Theobald S."/>
            <person name="Frisvad J.C."/>
            <person name="Larsen T.O."/>
            <person name="Kjaerboelling I."/>
            <person name="Rothschild-Mancinelli K."/>
            <person name="Lyhne E.K."/>
            <person name="Kogle M.E."/>
            <person name="Barry K."/>
            <person name="Clum A."/>
            <person name="Na H."/>
            <person name="Ledsgaard L."/>
            <person name="Lin J."/>
            <person name="Lipzen A."/>
            <person name="Kuo A."/>
            <person name="Riley R."/>
            <person name="Mondo S."/>
            <person name="Labutti K."/>
            <person name="Haridas S."/>
            <person name="Pangalinan J."/>
            <person name="Salamov A.A."/>
            <person name="Simmons B.A."/>
            <person name="Magnuson J.K."/>
            <person name="Chen J."/>
            <person name="Drula E."/>
            <person name="Henrissat B."/>
            <person name="Wiebenga A."/>
            <person name="Lubbers R.J."/>
            <person name="Gomes A.C."/>
            <person name="Makela M.R."/>
            <person name="Stajich J."/>
            <person name="Grigoriev I.V."/>
            <person name="Mortensen U.H."/>
            <person name="De Vries R.P."/>
            <person name="Baker S.E."/>
            <person name="Andersen M.R."/>
        </authorList>
    </citation>
    <scope>NUCLEOTIDE SEQUENCE [LARGE SCALE GENOMIC DNA]</scope>
    <source>
        <strain evidence="2 3">CBS 209.92</strain>
    </source>
</reference>
<keyword evidence="3" id="KW-1185">Reference proteome</keyword>
<evidence type="ECO:0000256" key="1">
    <source>
        <dbReference type="SAM" id="MobiDB-lite"/>
    </source>
</evidence>
<name>A0ABR4FHD0_9EURO</name>
<dbReference type="EMBL" id="JBFTWV010000364">
    <property type="protein sequence ID" value="KAL2782636.1"/>
    <property type="molecule type" value="Genomic_DNA"/>
</dbReference>
<protein>
    <submittedName>
        <fullName evidence="2">Uncharacterized protein</fullName>
    </submittedName>
</protein>
<feature type="region of interest" description="Disordered" evidence="1">
    <location>
        <begin position="123"/>
        <end position="189"/>
    </location>
</feature>
<feature type="compositionally biased region" description="Low complexity" evidence="1">
    <location>
        <begin position="175"/>
        <end position="184"/>
    </location>
</feature>
<gene>
    <name evidence="2" type="ORF">BJX66DRAFT_345660</name>
</gene>
<feature type="compositionally biased region" description="Low complexity" evidence="1">
    <location>
        <begin position="140"/>
        <end position="151"/>
    </location>
</feature>
<feature type="compositionally biased region" description="Polar residues" evidence="1">
    <location>
        <begin position="152"/>
        <end position="161"/>
    </location>
</feature>
<dbReference type="Proteomes" id="UP001610563">
    <property type="component" value="Unassembled WGS sequence"/>
</dbReference>
<comment type="caution">
    <text evidence="2">The sequence shown here is derived from an EMBL/GenBank/DDBJ whole genome shotgun (WGS) entry which is preliminary data.</text>
</comment>